<dbReference type="InterPro" id="IPR002931">
    <property type="entry name" value="Transglutaminase-like"/>
</dbReference>
<feature type="compositionally biased region" description="Pro residues" evidence="1">
    <location>
        <begin position="209"/>
        <end position="221"/>
    </location>
</feature>
<dbReference type="InterPro" id="IPR052557">
    <property type="entry name" value="CAP/Cytokinesis_protein"/>
</dbReference>
<protein>
    <recommendedName>
        <fullName evidence="2">Transglutaminase-like domain-containing protein</fullName>
    </recommendedName>
</protein>
<feature type="compositionally biased region" description="Low complexity" evidence="1">
    <location>
        <begin position="222"/>
        <end position="240"/>
    </location>
</feature>
<dbReference type="EMBL" id="KV878126">
    <property type="protein sequence ID" value="OJI98703.1"/>
    <property type="molecule type" value="Genomic_DNA"/>
</dbReference>
<dbReference type="Pfam" id="PF01841">
    <property type="entry name" value="Transglut_core"/>
    <property type="match status" value="1"/>
</dbReference>
<dbReference type="RefSeq" id="XP_040664466.1">
    <property type="nucleotide sequence ID" value="XM_040808977.1"/>
</dbReference>
<dbReference type="Gene3D" id="3.10.620.30">
    <property type="match status" value="1"/>
</dbReference>
<feature type="compositionally biased region" description="Low complexity" evidence="1">
    <location>
        <begin position="128"/>
        <end position="163"/>
    </location>
</feature>
<feature type="region of interest" description="Disordered" evidence="1">
    <location>
        <begin position="1"/>
        <end position="305"/>
    </location>
</feature>
<dbReference type="PANTHER" id="PTHR46333:SF5">
    <property type="entry name" value="TRANSGLUTAMINASE-LIKE DOMAIN-CONTAINING PROTEIN"/>
    <property type="match status" value="1"/>
</dbReference>
<feature type="compositionally biased region" description="Pro residues" evidence="1">
    <location>
        <begin position="266"/>
        <end position="279"/>
    </location>
</feature>
<evidence type="ECO:0000313" key="4">
    <source>
        <dbReference type="Proteomes" id="UP000184073"/>
    </source>
</evidence>
<evidence type="ECO:0000259" key="2">
    <source>
        <dbReference type="SMART" id="SM00460"/>
    </source>
</evidence>
<dbReference type="SUPFAM" id="SSF54001">
    <property type="entry name" value="Cysteine proteinases"/>
    <property type="match status" value="1"/>
</dbReference>
<gene>
    <name evidence="3" type="ORF">ASPVEDRAFT_186359</name>
</gene>
<dbReference type="AlphaFoldDB" id="A0A1L9PB57"/>
<feature type="compositionally biased region" description="Pro residues" evidence="1">
    <location>
        <begin position="66"/>
        <end position="80"/>
    </location>
</feature>
<dbReference type="InterPro" id="IPR038765">
    <property type="entry name" value="Papain-like_cys_pep_sf"/>
</dbReference>
<dbReference type="SMART" id="SM00460">
    <property type="entry name" value="TGc"/>
    <property type="match status" value="1"/>
</dbReference>
<accession>A0A1L9PB57</accession>
<dbReference type="PANTHER" id="PTHR46333">
    <property type="entry name" value="CYTOKINESIS PROTEIN 3"/>
    <property type="match status" value="1"/>
</dbReference>
<dbReference type="OrthoDB" id="6129702at2759"/>
<sequence>MSEEPQVLSIQDRIRALKQAQTGQGSEGTGSPLLGNQPTAFALRPASSQSNGSNNNYHNNNSTVPIQPPPYSKEPPPPTPRISHVGVTPNVTPGAARQQPKRPPPLPARKSSSQQLAAPSLPPRRPSVDSVASDASRSTNTSTSALSASTTTTGKSRPTTPGSVVKAPPWGATELPPLPPKRQNTQPAVSSTVSRPKPKTVASSNGRLPVPPPRPGLPPRPSSNQSVSTVSTESSITPPQARQPPQLPRRSTRDTSPNPPAYEDTNPPPQPKRLPPPLPNGTSSPAQDAGSAGTPPPVPMGSRPDLSAIMATKPRVAASNGAVSNGASPPAAAAAVAAACMVCRDFTAPDTHAARYPRQTLPTQDIGWLARELTAPFLSATDKARAIFTWLHHNIDYDTFSLYNNCVKPSTPSSTLASGLAVCEGYAGLFAALAKEAGLEVRVVSGHGKGAGYESPAPGAPLPPFSPSGHAWNVVRLDNGHWKLIDACWGAGHTTGANTPYVRSFNPSMFTMTNDEFGLKHFPKDNSHLYRDDGRREISWEEYILGDPNSPLCAEQPRTFSDAKKHSIGERSFRPACQKISIRQAGPLRFQFNLFCEHWSLERHSRAKPGVFLLMIHGVDGRKDERLPFAHWQPAGPDGGGDVWYVDVADARVLGAPGQKVQLAVLTKLGQREDARGVTVEEYQRQVGKVGMAWAYIAEWELVA</sequence>
<feature type="compositionally biased region" description="Polar residues" evidence="1">
    <location>
        <begin position="182"/>
        <end position="194"/>
    </location>
</feature>
<feature type="domain" description="Transglutaminase-like" evidence="2">
    <location>
        <begin position="415"/>
        <end position="489"/>
    </location>
</feature>
<dbReference type="STRING" id="1036611.A0A1L9PB57"/>
<reference evidence="4" key="1">
    <citation type="journal article" date="2017" name="Genome Biol.">
        <title>Comparative genomics reveals high biological diversity and specific adaptations in the industrially and medically important fungal genus Aspergillus.</title>
        <authorList>
            <person name="de Vries R.P."/>
            <person name="Riley R."/>
            <person name="Wiebenga A."/>
            <person name="Aguilar-Osorio G."/>
            <person name="Amillis S."/>
            <person name="Uchima C.A."/>
            <person name="Anderluh G."/>
            <person name="Asadollahi M."/>
            <person name="Askin M."/>
            <person name="Barry K."/>
            <person name="Battaglia E."/>
            <person name="Bayram O."/>
            <person name="Benocci T."/>
            <person name="Braus-Stromeyer S.A."/>
            <person name="Caldana C."/>
            <person name="Canovas D."/>
            <person name="Cerqueira G.C."/>
            <person name="Chen F."/>
            <person name="Chen W."/>
            <person name="Choi C."/>
            <person name="Clum A."/>
            <person name="Dos Santos R.A."/>
            <person name="Damasio A.R."/>
            <person name="Diallinas G."/>
            <person name="Emri T."/>
            <person name="Fekete E."/>
            <person name="Flipphi M."/>
            <person name="Freyberg S."/>
            <person name="Gallo A."/>
            <person name="Gournas C."/>
            <person name="Habgood R."/>
            <person name="Hainaut M."/>
            <person name="Harispe M.L."/>
            <person name="Henrissat B."/>
            <person name="Hilden K.S."/>
            <person name="Hope R."/>
            <person name="Hossain A."/>
            <person name="Karabika E."/>
            <person name="Karaffa L."/>
            <person name="Karanyi Z."/>
            <person name="Krasevec N."/>
            <person name="Kuo A."/>
            <person name="Kusch H."/>
            <person name="LaButti K."/>
            <person name="Lagendijk E.L."/>
            <person name="Lapidus A."/>
            <person name="Levasseur A."/>
            <person name="Lindquist E."/>
            <person name="Lipzen A."/>
            <person name="Logrieco A.F."/>
            <person name="MacCabe A."/>
            <person name="Maekelae M.R."/>
            <person name="Malavazi I."/>
            <person name="Melin P."/>
            <person name="Meyer V."/>
            <person name="Mielnichuk N."/>
            <person name="Miskei M."/>
            <person name="Molnar A.P."/>
            <person name="Mule G."/>
            <person name="Ngan C.Y."/>
            <person name="Orejas M."/>
            <person name="Orosz E."/>
            <person name="Ouedraogo J.P."/>
            <person name="Overkamp K.M."/>
            <person name="Park H.-S."/>
            <person name="Perrone G."/>
            <person name="Piumi F."/>
            <person name="Punt P.J."/>
            <person name="Ram A.F."/>
            <person name="Ramon A."/>
            <person name="Rauscher S."/>
            <person name="Record E."/>
            <person name="Riano-Pachon D.M."/>
            <person name="Robert V."/>
            <person name="Roehrig J."/>
            <person name="Ruller R."/>
            <person name="Salamov A."/>
            <person name="Salih N.S."/>
            <person name="Samson R.A."/>
            <person name="Sandor E."/>
            <person name="Sanguinetti M."/>
            <person name="Schuetze T."/>
            <person name="Sepcic K."/>
            <person name="Shelest E."/>
            <person name="Sherlock G."/>
            <person name="Sophianopoulou V."/>
            <person name="Squina F.M."/>
            <person name="Sun H."/>
            <person name="Susca A."/>
            <person name="Todd R.B."/>
            <person name="Tsang A."/>
            <person name="Unkles S.E."/>
            <person name="van de Wiele N."/>
            <person name="van Rossen-Uffink D."/>
            <person name="Oliveira J.V."/>
            <person name="Vesth T.C."/>
            <person name="Visser J."/>
            <person name="Yu J.-H."/>
            <person name="Zhou M."/>
            <person name="Andersen M.R."/>
            <person name="Archer D.B."/>
            <person name="Baker S.E."/>
            <person name="Benoit I."/>
            <person name="Brakhage A.A."/>
            <person name="Braus G.H."/>
            <person name="Fischer R."/>
            <person name="Frisvad J.C."/>
            <person name="Goldman G.H."/>
            <person name="Houbraken J."/>
            <person name="Oakley B."/>
            <person name="Pocsi I."/>
            <person name="Scazzocchio C."/>
            <person name="Seiboth B."/>
            <person name="vanKuyk P.A."/>
            <person name="Wortman J."/>
            <person name="Dyer P.S."/>
            <person name="Grigoriev I.V."/>
        </authorList>
    </citation>
    <scope>NUCLEOTIDE SEQUENCE [LARGE SCALE GENOMIC DNA]</scope>
    <source>
        <strain evidence="4">CBS 583.65</strain>
    </source>
</reference>
<keyword evidence="4" id="KW-1185">Reference proteome</keyword>
<evidence type="ECO:0000313" key="3">
    <source>
        <dbReference type="EMBL" id="OJI98703.1"/>
    </source>
</evidence>
<organism evidence="3 4">
    <name type="scientific">Aspergillus versicolor CBS 583.65</name>
    <dbReference type="NCBI Taxonomy" id="1036611"/>
    <lineage>
        <taxon>Eukaryota</taxon>
        <taxon>Fungi</taxon>
        <taxon>Dikarya</taxon>
        <taxon>Ascomycota</taxon>
        <taxon>Pezizomycotina</taxon>
        <taxon>Eurotiomycetes</taxon>
        <taxon>Eurotiomycetidae</taxon>
        <taxon>Eurotiales</taxon>
        <taxon>Aspergillaceae</taxon>
        <taxon>Aspergillus</taxon>
        <taxon>Aspergillus subgen. Nidulantes</taxon>
    </lineage>
</organism>
<dbReference type="GO" id="GO:0005737">
    <property type="term" value="C:cytoplasm"/>
    <property type="evidence" value="ECO:0007669"/>
    <property type="project" value="TreeGrafter"/>
</dbReference>
<proteinExistence type="predicted"/>
<name>A0A1L9PB57_ASPVE</name>
<dbReference type="VEuPathDB" id="FungiDB:ASPVEDRAFT_186359"/>
<evidence type="ECO:0000256" key="1">
    <source>
        <dbReference type="SAM" id="MobiDB-lite"/>
    </source>
</evidence>
<dbReference type="GeneID" id="63724488"/>
<dbReference type="Proteomes" id="UP000184073">
    <property type="component" value="Unassembled WGS sequence"/>
</dbReference>
<feature type="compositionally biased region" description="Low complexity" evidence="1">
    <location>
        <begin position="47"/>
        <end position="62"/>
    </location>
</feature>